<feature type="transmembrane region" description="Helical" evidence="1">
    <location>
        <begin position="246"/>
        <end position="268"/>
    </location>
</feature>
<feature type="transmembrane region" description="Helical" evidence="1">
    <location>
        <begin position="395"/>
        <end position="420"/>
    </location>
</feature>
<feature type="transmembrane region" description="Helical" evidence="1">
    <location>
        <begin position="111"/>
        <end position="129"/>
    </location>
</feature>
<feature type="transmembrane region" description="Helical" evidence="1">
    <location>
        <begin position="275"/>
        <end position="297"/>
    </location>
</feature>
<reference evidence="2 3" key="1">
    <citation type="journal article" date="2014" name="Genome Announc.">
        <title>Draft Genome Sequence of the Sulfolobales Archaeon AZ1, Obtained through Metagenomic Analysis of a Mexican Hot Spring.</title>
        <authorList>
            <person name="Servin-Garciduenas L.E."/>
            <person name="Martinez-Romero E."/>
        </authorList>
    </citation>
    <scope>NUCLEOTIDE SEQUENCE [LARGE SCALE GENOMIC DNA]</scope>
    <source>
        <strain evidence="2">AZ1-illumnia</strain>
    </source>
</reference>
<feature type="transmembrane region" description="Helical" evidence="1">
    <location>
        <begin position="366"/>
        <end position="383"/>
    </location>
</feature>
<comment type="caution">
    <text evidence="2">The sequence shown here is derived from an EMBL/GenBank/DDBJ whole genome shotgun (WGS) entry which is preliminary data.</text>
</comment>
<protein>
    <submittedName>
        <fullName evidence="2">Integral membrane protein</fullName>
    </submittedName>
</protein>
<feature type="transmembrane region" description="Helical" evidence="1">
    <location>
        <begin position="309"/>
        <end position="333"/>
    </location>
</feature>
<feature type="transmembrane region" description="Helical" evidence="1">
    <location>
        <begin position="85"/>
        <end position="104"/>
    </location>
</feature>
<accession>W7L7C8</accession>
<keyword evidence="1" id="KW-0812">Transmembrane</keyword>
<feature type="transmembrane region" description="Helical" evidence="1">
    <location>
        <begin position="59"/>
        <end position="79"/>
    </location>
</feature>
<evidence type="ECO:0000313" key="2">
    <source>
        <dbReference type="EMBL" id="EWG07604.1"/>
    </source>
</evidence>
<sequence length="573" mass="65249">MNKSSLLLLNLSIFVFGLDMLIYAQPDYLNLGLIILNLALLTISGVLPFLPLKRISRYYYLVILVEYVVLLPVLFDLYLAPRGALVDYAFLLFYYSLLLVGYLIKREAESVLLAFLAFTFLVVHFAYFGTDELAIDFYSAYNFIHGIDPYIPSSTADLYTWIRNYDPSFNEYYFGTPLTTGGMVTNLGYPALSFILEVPSLLLHFPPTYTFFSFYLLTVFAIYAKFRRTSVFTAMMPGILANPNFAYYPAGGVTDIVWVFFVVLSLIVSDAKLKGVLYGLAVSFKQTPWILLPFYILHMKREGKSVVDFAFYSLLVFLVINGYFIAISPVLYFKDILSPVTSPLLGIGFGPSILAFNGFFYVSRDFFTFAALVIAITEIYLFIKDYNYFRDKWTLFPYFAFFFMYRVLWNYLIYWPWLGFIQQGELGELNAKGRGTAKQVLLPVALSVMILVGAFAYMHYSSSNYFDSIKVDILKVVYQGDQVSCIVVNVSYNPGNGMPDPIYPQFRALTFSPMPSANGYLFMYNDSPIYEGWKLMVLRSPPGYGIPKGVGFQLQVYYGNLLSVAYFTPSQAS</sequence>
<evidence type="ECO:0000313" key="3">
    <source>
        <dbReference type="Proteomes" id="UP000054284"/>
    </source>
</evidence>
<gene>
    <name evidence="2" type="ORF">ASUL_03819</name>
</gene>
<feature type="transmembrane region" description="Helical" evidence="1">
    <location>
        <begin position="440"/>
        <end position="460"/>
    </location>
</feature>
<feature type="transmembrane region" description="Helical" evidence="1">
    <location>
        <begin position="172"/>
        <end position="196"/>
    </location>
</feature>
<organism evidence="2 3">
    <name type="scientific">Candidatus Aramenus sulfurataquae</name>
    <dbReference type="NCBI Taxonomy" id="1326980"/>
    <lineage>
        <taxon>Archaea</taxon>
        <taxon>Thermoproteota</taxon>
        <taxon>Thermoprotei</taxon>
        <taxon>Sulfolobales</taxon>
        <taxon>Sulfolobaceae</taxon>
        <taxon>Candidatus Aramenus</taxon>
    </lineage>
</organism>
<name>W7L7C8_9CREN</name>
<feature type="transmembrane region" description="Helical" evidence="1">
    <location>
        <begin position="208"/>
        <end position="226"/>
    </location>
</feature>
<dbReference type="PATRIC" id="fig|1326980.6.peg.751"/>
<dbReference type="Proteomes" id="UP000054284">
    <property type="component" value="Unassembled WGS sequence"/>
</dbReference>
<keyword evidence="1" id="KW-0472">Membrane</keyword>
<feature type="transmembrane region" description="Helical" evidence="1">
    <location>
        <begin position="340"/>
        <end position="360"/>
    </location>
</feature>
<dbReference type="AlphaFoldDB" id="W7L7C8"/>
<dbReference type="EMBL" id="ASRH01000003">
    <property type="protein sequence ID" value="EWG07604.1"/>
    <property type="molecule type" value="Genomic_DNA"/>
</dbReference>
<feature type="transmembrane region" description="Helical" evidence="1">
    <location>
        <begin position="34"/>
        <end position="52"/>
    </location>
</feature>
<evidence type="ECO:0000256" key="1">
    <source>
        <dbReference type="SAM" id="Phobius"/>
    </source>
</evidence>
<keyword evidence="1" id="KW-1133">Transmembrane helix</keyword>
<proteinExistence type="predicted"/>
<keyword evidence="3" id="KW-1185">Reference proteome</keyword>